<evidence type="ECO:0000313" key="3">
    <source>
        <dbReference type="EMBL" id="MFC6006233.1"/>
    </source>
</evidence>
<protein>
    <submittedName>
        <fullName evidence="3">GAF domain-containing protein</fullName>
    </submittedName>
</protein>
<dbReference type="Pfam" id="PF13185">
    <property type="entry name" value="GAF_2"/>
    <property type="match status" value="1"/>
</dbReference>
<gene>
    <name evidence="3" type="ORF">ACFQDO_03735</name>
</gene>
<evidence type="ECO:0000259" key="2">
    <source>
        <dbReference type="Pfam" id="PF13185"/>
    </source>
</evidence>
<dbReference type="SUPFAM" id="SSF55781">
    <property type="entry name" value="GAF domain-like"/>
    <property type="match status" value="1"/>
</dbReference>
<sequence length="261" mass="27244">MPGSDVRQSREPWWTRRASGLALTSTAVVAAMATFLVSAQAALTRGQTRTWLLAVGAVLAGIAVLTNLLQQQRFRRQRQTLEQVAVDAEAALTLTINGVFAPITSYLGELVSTSSDADRAHVAGQVSQAVVDAAVTLTAAEARSAFYRLDGDGLGLTRESWGGRSMQPRPRFSGGTPDGDAVLDIVRQGDFVFVDDVAASPMVTPTTGSGYRTVVAVAVTAGPVPLGLLTVDAPGLGDLSEDDVELVRVLANLLGAAQGQL</sequence>
<proteinExistence type="predicted"/>
<keyword evidence="1" id="KW-1133">Transmembrane helix</keyword>
<evidence type="ECO:0000256" key="1">
    <source>
        <dbReference type="SAM" id="Phobius"/>
    </source>
</evidence>
<dbReference type="InterPro" id="IPR029016">
    <property type="entry name" value="GAF-like_dom_sf"/>
</dbReference>
<feature type="transmembrane region" description="Helical" evidence="1">
    <location>
        <begin position="21"/>
        <end position="43"/>
    </location>
</feature>
<feature type="transmembrane region" description="Helical" evidence="1">
    <location>
        <begin position="49"/>
        <end position="69"/>
    </location>
</feature>
<comment type="caution">
    <text evidence="3">The sequence shown here is derived from an EMBL/GenBank/DDBJ whole genome shotgun (WGS) entry which is preliminary data.</text>
</comment>
<feature type="domain" description="GAF" evidence="2">
    <location>
        <begin position="125"/>
        <end position="257"/>
    </location>
</feature>
<keyword evidence="4" id="KW-1185">Reference proteome</keyword>
<keyword evidence="1" id="KW-0812">Transmembrane</keyword>
<dbReference type="InterPro" id="IPR003018">
    <property type="entry name" value="GAF"/>
</dbReference>
<evidence type="ECO:0000313" key="4">
    <source>
        <dbReference type="Proteomes" id="UP001596189"/>
    </source>
</evidence>
<reference evidence="4" key="1">
    <citation type="journal article" date="2019" name="Int. J. Syst. Evol. Microbiol.">
        <title>The Global Catalogue of Microorganisms (GCM) 10K type strain sequencing project: providing services to taxonomists for standard genome sequencing and annotation.</title>
        <authorList>
            <consortium name="The Broad Institute Genomics Platform"/>
            <consortium name="The Broad Institute Genome Sequencing Center for Infectious Disease"/>
            <person name="Wu L."/>
            <person name="Ma J."/>
        </authorList>
    </citation>
    <scope>NUCLEOTIDE SEQUENCE [LARGE SCALE GENOMIC DNA]</scope>
    <source>
        <strain evidence="4">KACC 14249</strain>
    </source>
</reference>
<dbReference type="Proteomes" id="UP001596189">
    <property type="component" value="Unassembled WGS sequence"/>
</dbReference>
<organism evidence="3 4">
    <name type="scientific">Angustibacter luteus</name>
    <dbReference type="NCBI Taxonomy" id="658456"/>
    <lineage>
        <taxon>Bacteria</taxon>
        <taxon>Bacillati</taxon>
        <taxon>Actinomycetota</taxon>
        <taxon>Actinomycetes</taxon>
        <taxon>Kineosporiales</taxon>
        <taxon>Kineosporiaceae</taxon>
    </lineage>
</organism>
<dbReference type="Gene3D" id="3.30.450.40">
    <property type="match status" value="1"/>
</dbReference>
<name>A0ABW1JBT9_9ACTN</name>
<dbReference type="RefSeq" id="WP_345717086.1">
    <property type="nucleotide sequence ID" value="NZ_BAABFP010000005.1"/>
</dbReference>
<keyword evidence="1" id="KW-0472">Membrane</keyword>
<accession>A0ABW1JBT9</accession>
<dbReference type="EMBL" id="JBHSRD010000002">
    <property type="protein sequence ID" value="MFC6006233.1"/>
    <property type="molecule type" value="Genomic_DNA"/>
</dbReference>